<name>A0A9P6HM34_9AGAM</name>
<sequence length="344" mass="39007">MEVITSISEEISSPISGSPLPQRCYDLFRSIRQVPISLAFSRKKMWEASRLAMHGAYKRDKFLPLVGDPQDLLDFLKLHFDLATQHGQNQDEPIQDALRALAYASGPDTINALKSFDPTETSFVHGVCYAYHDGRPAQLHKAALFLLPLIGDGWFNTPHPIMGTDQMRRFCADWVSVVDDVEHTRDAHQAILATLFYMINSPHWRPHIVTDSWKLLEYLTSVPDDSQPLRRCLDNPALTTAISEVEDPAAVFLWSKILWLKYAELAPEVREQLETVTRELAQSGRGTDLDKYLEAMDFELRKAEGVLNQYHTQPTEPAVNALKAKIENLQQARRSLTALKEDTP</sequence>
<proteinExistence type="predicted"/>
<dbReference type="EMBL" id="WIUZ02000003">
    <property type="protein sequence ID" value="KAF9789903.1"/>
    <property type="molecule type" value="Genomic_DNA"/>
</dbReference>
<dbReference type="AlphaFoldDB" id="A0A9P6HM34"/>
<reference evidence="1" key="2">
    <citation type="submission" date="2020-11" db="EMBL/GenBank/DDBJ databases">
        <authorList>
            <consortium name="DOE Joint Genome Institute"/>
            <person name="Kuo A."/>
            <person name="Miyauchi S."/>
            <person name="Kiss E."/>
            <person name="Drula E."/>
            <person name="Kohler A."/>
            <person name="Sanchez-Garcia M."/>
            <person name="Andreopoulos B."/>
            <person name="Barry K.W."/>
            <person name="Bonito G."/>
            <person name="Buee M."/>
            <person name="Carver A."/>
            <person name="Chen C."/>
            <person name="Cichocki N."/>
            <person name="Clum A."/>
            <person name="Culley D."/>
            <person name="Crous P.W."/>
            <person name="Fauchery L."/>
            <person name="Girlanda M."/>
            <person name="Hayes R."/>
            <person name="Keri Z."/>
            <person name="Labutti K."/>
            <person name="Lipzen A."/>
            <person name="Lombard V."/>
            <person name="Magnuson J."/>
            <person name="Maillard F."/>
            <person name="Morin E."/>
            <person name="Murat C."/>
            <person name="Nolan M."/>
            <person name="Ohm R."/>
            <person name="Pangilinan J."/>
            <person name="Pereira M."/>
            <person name="Perotto S."/>
            <person name="Peter M."/>
            <person name="Riley R."/>
            <person name="Sitrit Y."/>
            <person name="Stielow B."/>
            <person name="Szollosi G."/>
            <person name="Zifcakova L."/>
            <person name="Stursova M."/>
            <person name="Spatafora J.W."/>
            <person name="Tedersoo L."/>
            <person name="Vaario L.-M."/>
            <person name="Yamada A."/>
            <person name="Yan M."/>
            <person name="Wang P."/>
            <person name="Xu J."/>
            <person name="Bruns T."/>
            <person name="Baldrian P."/>
            <person name="Vilgalys R."/>
            <person name="Henrissat B."/>
            <person name="Grigoriev I.V."/>
            <person name="Hibbett D."/>
            <person name="Nagy L.G."/>
            <person name="Martin F.M."/>
        </authorList>
    </citation>
    <scope>NUCLEOTIDE SEQUENCE</scope>
    <source>
        <strain evidence="1">UH-Tt-Lm1</strain>
    </source>
</reference>
<evidence type="ECO:0000313" key="1">
    <source>
        <dbReference type="EMBL" id="KAF9789903.1"/>
    </source>
</evidence>
<dbReference type="Proteomes" id="UP000736335">
    <property type="component" value="Unassembled WGS sequence"/>
</dbReference>
<accession>A0A9P6HM34</accession>
<keyword evidence="2" id="KW-1185">Reference proteome</keyword>
<protein>
    <submittedName>
        <fullName evidence="1">Uncharacterized protein</fullName>
    </submittedName>
</protein>
<gene>
    <name evidence="1" type="ORF">BJ322DRAFT_565114</name>
</gene>
<organism evidence="1 2">
    <name type="scientific">Thelephora terrestris</name>
    <dbReference type="NCBI Taxonomy" id="56493"/>
    <lineage>
        <taxon>Eukaryota</taxon>
        <taxon>Fungi</taxon>
        <taxon>Dikarya</taxon>
        <taxon>Basidiomycota</taxon>
        <taxon>Agaricomycotina</taxon>
        <taxon>Agaricomycetes</taxon>
        <taxon>Thelephorales</taxon>
        <taxon>Thelephoraceae</taxon>
        <taxon>Thelephora</taxon>
    </lineage>
</organism>
<comment type="caution">
    <text evidence="1">The sequence shown here is derived from an EMBL/GenBank/DDBJ whole genome shotgun (WGS) entry which is preliminary data.</text>
</comment>
<reference evidence="1" key="1">
    <citation type="journal article" date="2020" name="Nat. Commun.">
        <title>Large-scale genome sequencing of mycorrhizal fungi provides insights into the early evolution of symbiotic traits.</title>
        <authorList>
            <person name="Miyauchi S."/>
            <person name="Kiss E."/>
            <person name="Kuo A."/>
            <person name="Drula E."/>
            <person name="Kohler A."/>
            <person name="Sanchez-Garcia M."/>
            <person name="Morin E."/>
            <person name="Andreopoulos B."/>
            <person name="Barry K.W."/>
            <person name="Bonito G."/>
            <person name="Buee M."/>
            <person name="Carver A."/>
            <person name="Chen C."/>
            <person name="Cichocki N."/>
            <person name="Clum A."/>
            <person name="Culley D."/>
            <person name="Crous P.W."/>
            <person name="Fauchery L."/>
            <person name="Girlanda M."/>
            <person name="Hayes R.D."/>
            <person name="Keri Z."/>
            <person name="LaButti K."/>
            <person name="Lipzen A."/>
            <person name="Lombard V."/>
            <person name="Magnuson J."/>
            <person name="Maillard F."/>
            <person name="Murat C."/>
            <person name="Nolan M."/>
            <person name="Ohm R.A."/>
            <person name="Pangilinan J."/>
            <person name="Pereira M.F."/>
            <person name="Perotto S."/>
            <person name="Peter M."/>
            <person name="Pfister S."/>
            <person name="Riley R."/>
            <person name="Sitrit Y."/>
            <person name="Stielow J.B."/>
            <person name="Szollosi G."/>
            <person name="Zifcakova L."/>
            <person name="Stursova M."/>
            <person name="Spatafora J.W."/>
            <person name="Tedersoo L."/>
            <person name="Vaario L.M."/>
            <person name="Yamada A."/>
            <person name="Yan M."/>
            <person name="Wang P."/>
            <person name="Xu J."/>
            <person name="Bruns T."/>
            <person name="Baldrian P."/>
            <person name="Vilgalys R."/>
            <person name="Dunand C."/>
            <person name="Henrissat B."/>
            <person name="Grigoriev I.V."/>
            <person name="Hibbett D."/>
            <person name="Nagy L.G."/>
            <person name="Martin F.M."/>
        </authorList>
    </citation>
    <scope>NUCLEOTIDE SEQUENCE</scope>
    <source>
        <strain evidence="1">UH-Tt-Lm1</strain>
    </source>
</reference>
<evidence type="ECO:0000313" key="2">
    <source>
        <dbReference type="Proteomes" id="UP000736335"/>
    </source>
</evidence>